<dbReference type="InterPro" id="IPR023222">
    <property type="entry name" value="PsbQ-like_dom_sf"/>
</dbReference>
<dbReference type="PROSITE" id="PS50072">
    <property type="entry name" value="CSA_PPIASE_2"/>
    <property type="match status" value="1"/>
</dbReference>
<proteinExistence type="predicted"/>
<evidence type="ECO:0000256" key="3">
    <source>
        <dbReference type="ARBA" id="ARBA00023110"/>
    </source>
</evidence>
<keyword evidence="8" id="KW-1185">Reference proteome</keyword>
<dbReference type="SUPFAM" id="SSF101112">
    <property type="entry name" value="Oxygen-evolving enhancer protein 3"/>
    <property type="match status" value="1"/>
</dbReference>
<dbReference type="Gene3D" id="2.40.100.10">
    <property type="entry name" value="Cyclophilin-like"/>
    <property type="match status" value="1"/>
</dbReference>
<feature type="domain" description="PPIase cyclophilin-type" evidence="6">
    <location>
        <begin position="279"/>
        <end position="459"/>
    </location>
</feature>
<evidence type="ECO:0000256" key="2">
    <source>
        <dbReference type="ARBA" id="ARBA00023078"/>
    </source>
</evidence>
<gene>
    <name evidence="7" type="ORF">KC19_7G002900</name>
</gene>
<evidence type="ECO:0000259" key="6">
    <source>
        <dbReference type="PROSITE" id="PS50072"/>
    </source>
</evidence>
<accession>A0A8T0H356</accession>
<dbReference type="AlphaFoldDB" id="A0A8T0H356"/>
<dbReference type="CDD" id="cd01924">
    <property type="entry name" value="cyclophilin_TLP40_like"/>
    <property type="match status" value="1"/>
</dbReference>
<evidence type="ECO:0000256" key="1">
    <source>
        <dbReference type="ARBA" id="ARBA00013194"/>
    </source>
</evidence>
<dbReference type="Pfam" id="PF00160">
    <property type="entry name" value="Pro_isomerase"/>
    <property type="match status" value="1"/>
</dbReference>
<dbReference type="InterPro" id="IPR048563">
    <property type="entry name" value="CYP38_PsbQ-like"/>
</dbReference>
<dbReference type="InterPro" id="IPR044665">
    <property type="entry name" value="E_coli_cyclophilin_A-like"/>
</dbReference>
<evidence type="ECO:0000313" key="8">
    <source>
        <dbReference type="Proteomes" id="UP000822688"/>
    </source>
</evidence>
<evidence type="ECO:0000256" key="4">
    <source>
        <dbReference type="ARBA" id="ARBA00023235"/>
    </source>
</evidence>
<dbReference type="InterPro" id="IPR002130">
    <property type="entry name" value="Cyclophilin-type_PPIase_dom"/>
</dbReference>
<organism evidence="7 8">
    <name type="scientific">Ceratodon purpureus</name>
    <name type="common">Fire moss</name>
    <name type="synonym">Dicranum purpureum</name>
    <dbReference type="NCBI Taxonomy" id="3225"/>
    <lineage>
        <taxon>Eukaryota</taxon>
        <taxon>Viridiplantae</taxon>
        <taxon>Streptophyta</taxon>
        <taxon>Embryophyta</taxon>
        <taxon>Bryophyta</taxon>
        <taxon>Bryophytina</taxon>
        <taxon>Bryopsida</taxon>
        <taxon>Dicranidae</taxon>
        <taxon>Pseudoditrichales</taxon>
        <taxon>Ditrichaceae</taxon>
        <taxon>Ceratodon</taxon>
    </lineage>
</organism>
<dbReference type="Gene3D" id="1.20.120.290">
    <property type="entry name" value="Oxygen-evolving enhancer protein 3 (PsbQ), four-helix up-down bundle"/>
    <property type="match status" value="1"/>
</dbReference>
<keyword evidence="2" id="KW-0793">Thylakoid</keyword>
<dbReference type="EMBL" id="CM026428">
    <property type="protein sequence ID" value="KAG0565633.1"/>
    <property type="molecule type" value="Genomic_DNA"/>
</dbReference>
<keyword evidence="4" id="KW-0413">Isomerase</keyword>
<dbReference type="Proteomes" id="UP000822688">
    <property type="component" value="Chromosome 7"/>
</dbReference>
<sequence length="459" mass="49937">MVVATVLQAAQASSLRAASTRRFGFRKDGVLGGQCGQRSVVVSQSVFAARRLCGIRASSDMDVKGDESTPNAFTKALQNCAACVAVTAALLMPLTSTSAAVAFERNPAISELSVLISGPPIKDANALLRYALPINNKAIKEVQKSLEEITDEMKVPGEKALGSVERSVRQAARVFNQNKAQILADIVDTKKQEAELLINTLNEGLQDYQKQLEAKDRSIVFPKQKELLRVVGDIEETMVAKFPYEVPEEFANRPLLKGRATLEMIVNVKDNPNVKDAVLQIVLDGYNAPVTAGNFLDLVERKFYDGMEIQRSDGFVVQTGDPEGPSEGFVDPGTGQIRTVPLEIMVDGEKEPIYGATLEELGKYKSTTTLPFNAFGTMAMAREEFDNDSGSSQVFWLLKESELTPSSANILDGRYTVFGYVTQNEDLLADLKVGDVIESIRVVNGLDNLVNPSYKIGAA</sequence>
<feature type="coiled-coil region" evidence="5">
    <location>
        <begin position="191"/>
        <end position="218"/>
    </location>
</feature>
<keyword evidence="5" id="KW-0175">Coiled coil</keyword>
<dbReference type="PANTHER" id="PTHR43246">
    <property type="entry name" value="PEPTIDYL-PROLYL CIS-TRANS ISOMERASE CYP38, CHLOROPLASTIC"/>
    <property type="match status" value="1"/>
</dbReference>
<protein>
    <recommendedName>
        <fullName evidence="1">peptidylprolyl isomerase</fullName>
        <ecNumber evidence="1">5.2.1.8</ecNumber>
    </recommendedName>
</protein>
<reference evidence="7" key="1">
    <citation type="submission" date="2020-06" db="EMBL/GenBank/DDBJ databases">
        <title>WGS assembly of Ceratodon purpureus strain R40.</title>
        <authorList>
            <person name="Carey S.B."/>
            <person name="Jenkins J."/>
            <person name="Shu S."/>
            <person name="Lovell J.T."/>
            <person name="Sreedasyam A."/>
            <person name="Maumus F."/>
            <person name="Tiley G.P."/>
            <person name="Fernandez-Pozo N."/>
            <person name="Barry K."/>
            <person name="Chen C."/>
            <person name="Wang M."/>
            <person name="Lipzen A."/>
            <person name="Daum C."/>
            <person name="Saski C.A."/>
            <person name="Payton A.C."/>
            <person name="Mcbreen J.C."/>
            <person name="Conrad R.E."/>
            <person name="Kollar L.M."/>
            <person name="Olsson S."/>
            <person name="Huttunen S."/>
            <person name="Landis J.B."/>
            <person name="Wickett N.J."/>
            <person name="Johnson M.G."/>
            <person name="Rensing S.A."/>
            <person name="Grimwood J."/>
            <person name="Schmutz J."/>
            <person name="Mcdaniel S.F."/>
        </authorList>
    </citation>
    <scope>NUCLEOTIDE SEQUENCE</scope>
    <source>
        <strain evidence="7">R40</strain>
    </source>
</reference>
<comment type="caution">
    <text evidence="7">The sequence shown here is derived from an EMBL/GenBank/DDBJ whole genome shotgun (WGS) entry which is preliminary data.</text>
</comment>
<dbReference type="SUPFAM" id="SSF50891">
    <property type="entry name" value="Cyclophilin-like"/>
    <property type="match status" value="1"/>
</dbReference>
<evidence type="ECO:0000256" key="5">
    <source>
        <dbReference type="SAM" id="Coils"/>
    </source>
</evidence>
<dbReference type="GO" id="GO:0003755">
    <property type="term" value="F:peptidyl-prolyl cis-trans isomerase activity"/>
    <property type="evidence" value="ECO:0007669"/>
    <property type="project" value="UniProtKB-KW"/>
</dbReference>
<keyword evidence="3" id="KW-0697">Rotamase</keyword>
<dbReference type="InterPro" id="IPR029000">
    <property type="entry name" value="Cyclophilin-like_dom_sf"/>
</dbReference>
<dbReference type="Pfam" id="PF21329">
    <property type="entry name" value="CYP38_PsbQ-like"/>
    <property type="match status" value="1"/>
</dbReference>
<name>A0A8T0H356_CERPU</name>
<dbReference type="EC" id="5.2.1.8" evidence="1"/>
<evidence type="ECO:0000313" key="7">
    <source>
        <dbReference type="EMBL" id="KAG0565633.1"/>
    </source>
</evidence>